<name>A0AAE9WEA4_9SCHI</name>
<evidence type="ECO:0000256" key="2">
    <source>
        <dbReference type="SAM" id="Phobius"/>
    </source>
</evidence>
<feature type="compositionally biased region" description="Low complexity" evidence="1">
    <location>
        <begin position="50"/>
        <end position="64"/>
    </location>
</feature>
<protein>
    <submittedName>
        <fullName evidence="3">Uncharacterized protein</fullName>
    </submittedName>
</protein>
<proteinExistence type="predicted"/>
<dbReference type="EMBL" id="CP115613">
    <property type="protein sequence ID" value="WBW74816.1"/>
    <property type="molecule type" value="Genomic_DNA"/>
</dbReference>
<keyword evidence="2" id="KW-1133">Transmembrane helix</keyword>
<keyword evidence="4" id="KW-1185">Reference proteome</keyword>
<feature type="transmembrane region" description="Helical" evidence="2">
    <location>
        <begin position="117"/>
        <end position="142"/>
    </location>
</feature>
<keyword evidence="2" id="KW-0472">Membrane</keyword>
<organism evidence="3 4">
    <name type="scientific">Schizosaccharomyces osmophilus</name>
    <dbReference type="NCBI Taxonomy" id="2545709"/>
    <lineage>
        <taxon>Eukaryota</taxon>
        <taxon>Fungi</taxon>
        <taxon>Dikarya</taxon>
        <taxon>Ascomycota</taxon>
        <taxon>Taphrinomycotina</taxon>
        <taxon>Schizosaccharomycetes</taxon>
        <taxon>Schizosaccharomycetales</taxon>
        <taxon>Schizosaccharomycetaceae</taxon>
        <taxon>Schizosaccharomyces</taxon>
    </lineage>
</organism>
<dbReference type="GeneID" id="80878400"/>
<accession>A0AAE9WEA4</accession>
<dbReference type="Proteomes" id="UP001212411">
    <property type="component" value="Chromosome 3"/>
</dbReference>
<feature type="compositionally biased region" description="Basic and acidic residues" evidence="1">
    <location>
        <begin position="72"/>
        <end position="99"/>
    </location>
</feature>
<dbReference type="RefSeq" id="XP_056039059.1">
    <property type="nucleotide sequence ID" value="XM_056183711.1"/>
</dbReference>
<dbReference type="KEGG" id="som:SOMG_04936"/>
<feature type="region of interest" description="Disordered" evidence="1">
    <location>
        <begin position="1"/>
        <end position="100"/>
    </location>
</feature>
<evidence type="ECO:0000313" key="3">
    <source>
        <dbReference type="EMBL" id="WBW74816.1"/>
    </source>
</evidence>
<keyword evidence="2" id="KW-0812">Transmembrane</keyword>
<feature type="compositionally biased region" description="Basic and acidic residues" evidence="1">
    <location>
        <begin position="31"/>
        <end position="49"/>
    </location>
</feature>
<feature type="transmembrane region" description="Helical" evidence="2">
    <location>
        <begin position="148"/>
        <end position="166"/>
    </location>
</feature>
<evidence type="ECO:0000313" key="4">
    <source>
        <dbReference type="Proteomes" id="UP001212411"/>
    </source>
</evidence>
<gene>
    <name evidence="3" type="ORF">SOMG_04936</name>
</gene>
<reference evidence="3 4" key="1">
    <citation type="journal article" date="2023" name="G3 (Bethesda)">
        <title>A high-quality reference genome for the fission yeast Schizosaccharomyces osmophilus.</title>
        <authorList>
            <person name="Jia G.S."/>
            <person name="Zhang W.C."/>
            <person name="Liang Y."/>
            <person name="Liu X.H."/>
            <person name="Rhind N."/>
            <person name="Pidoux A."/>
            <person name="Brysch-Herzberg M."/>
            <person name="Du L.L."/>
        </authorList>
    </citation>
    <scope>NUCLEOTIDE SEQUENCE [LARGE SCALE GENOMIC DNA]</scope>
    <source>
        <strain evidence="3 4">CBS 15793</strain>
    </source>
</reference>
<dbReference type="AlphaFoldDB" id="A0AAE9WEA4"/>
<evidence type="ECO:0000256" key="1">
    <source>
        <dbReference type="SAM" id="MobiDB-lite"/>
    </source>
</evidence>
<sequence>MKQFNGIETEAFMNKAQKVDRPPLGFSASDPLERDWFLGLEDKPEKKNGNNESGPSASAGSSLAKQYSGAEIADRLSERRNESKKFNERKRETKSRLSEAEEYNVLRRHRNPSRKKLLMKAFLLSLYTPGHIGIVSLILQYLQCTKGYFLLFFIISLIVGIARFYTQYQMLEGEFWEEAAKENPNIAKLVDLGGIEALGQSGSRSDIPKRQTLLEKKND</sequence>